<comment type="caution">
    <text evidence="2">The sequence shown here is derived from an EMBL/GenBank/DDBJ whole genome shotgun (WGS) entry which is preliminary data.</text>
</comment>
<organism evidence="2 3">
    <name type="scientific">Methylobacterium brachythecii</name>
    <dbReference type="NCBI Taxonomy" id="1176177"/>
    <lineage>
        <taxon>Bacteria</taxon>
        <taxon>Pseudomonadati</taxon>
        <taxon>Pseudomonadota</taxon>
        <taxon>Alphaproteobacteria</taxon>
        <taxon>Hyphomicrobiales</taxon>
        <taxon>Methylobacteriaceae</taxon>
        <taxon>Methylobacterium</taxon>
    </lineage>
</organism>
<dbReference type="Proteomes" id="UP001156881">
    <property type="component" value="Unassembled WGS sequence"/>
</dbReference>
<protein>
    <submittedName>
        <fullName evidence="2">Uncharacterized protein</fullName>
    </submittedName>
</protein>
<dbReference type="AlphaFoldDB" id="A0A7W6AH72"/>
<reference evidence="4" key="2">
    <citation type="journal article" date="2019" name="Int. J. Syst. Evol. Microbiol.">
        <title>The Global Catalogue of Microorganisms (GCM) 10K type strain sequencing project: providing services to taxonomists for standard genome sequencing and annotation.</title>
        <authorList>
            <consortium name="The Broad Institute Genomics Platform"/>
            <consortium name="The Broad Institute Genome Sequencing Center for Infectious Disease"/>
            <person name="Wu L."/>
            <person name="Ma J."/>
        </authorList>
    </citation>
    <scope>NUCLEOTIDE SEQUENCE [LARGE SCALE GENOMIC DNA]</scope>
    <source>
        <strain evidence="4">NBRC 107710</strain>
    </source>
</reference>
<evidence type="ECO:0000313" key="2">
    <source>
        <dbReference type="EMBL" id="MBB3903252.1"/>
    </source>
</evidence>
<evidence type="ECO:0000313" key="3">
    <source>
        <dbReference type="Proteomes" id="UP000517759"/>
    </source>
</evidence>
<gene>
    <name evidence="1" type="ORF">GCM10007884_50670</name>
    <name evidence="2" type="ORF">GGR33_002754</name>
</gene>
<sequence>MSETQVRCECGAVYQRVEDEQSLEEKGSFECGLCGREVESWYTNRWPRFVLLEKPGPSPSAKQSSVARSS</sequence>
<dbReference type="EMBL" id="BSPG01000075">
    <property type="protein sequence ID" value="GLS47065.1"/>
    <property type="molecule type" value="Genomic_DNA"/>
</dbReference>
<accession>A0A7W6AH72</accession>
<reference evidence="1" key="1">
    <citation type="journal article" date="2014" name="Int. J. Syst. Evol. Microbiol.">
        <title>Complete genome of a new Firmicutes species belonging to the dominant human colonic microbiota ('Ruminococcus bicirculans') reveals two chromosomes and a selective capacity to utilize plant glucans.</title>
        <authorList>
            <consortium name="NISC Comparative Sequencing Program"/>
            <person name="Wegmann U."/>
            <person name="Louis P."/>
            <person name="Goesmann A."/>
            <person name="Henrissat B."/>
            <person name="Duncan S.H."/>
            <person name="Flint H.J."/>
        </authorList>
    </citation>
    <scope>NUCLEOTIDE SEQUENCE</scope>
    <source>
        <strain evidence="1">NBRC 107710</strain>
    </source>
</reference>
<name>A0A7W6AH72_9HYPH</name>
<dbReference type="Proteomes" id="UP000517759">
    <property type="component" value="Unassembled WGS sequence"/>
</dbReference>
<evidence type="ECO:0000313" key="4">
    <source>
        <dbReference type="Proteomes" id="UP001156881"/>
    </source>
</evidence>
<reference evidence="1" key="4">
    <citation type="submission" date="2023-01" db="EMBL/GenBank/DDBJ databases">
        <title>Draft genome sequence of Methylobacterium brachythecii strain NBRC 107710.</title>
        <authorList>
            <person name="Sun Q."/>
            <person name="Mori K."/>
        </authorList>
    </citation>
    <scope>NUCLEOTIDE SEQUENCE</scope>
    <source>
        <strain evidence="1">NBRC 107710</strain>
    </source>
</reference>
<evidence type="ECO:0000313" key="1">
    <source>
        <dbReference type="EMBL" id="GLS47065.1"/>
    </source>
</evidence>
<dbReference type="EMBL" id="JACIDN010000004">
    <property type="protein sequence ID" value="MBB3903252.1"/>
    <property type="molecule type" value="Genomic_DNA"/>
</dbReference>
<keyword evidence="4" id="KW-1185">Reference proteome</keyword>
<reference evidence="2 3" key="3">
    <citation type="submission" date="2020-08" db="EMBL/GenBank/DDBJ databases">
        <title>Genomic Encyclopedia of Type Strains, Phase IV (KMG-IV): sequencing the most valuable type-strain genomes for metagenomic binning, comparative biology and taxonomic classification.</title>
        <authorList>
            <person name="Goeker M."/>
        </authorList>
    </citation>
    <scope>NUCLEOTIDE SEQUENCE [LARGE SCALE GENOMIC DNA]</scope>
    <source>
        <strain evidence="2 3">DSM 24105</strain>
    </source>
</reference>
<proteinExistence type="predicted"/>